<reference evidence="1" key="1">
    <citation type="submission" date="2021-01" db="EMBL/GenBank/DDBJ databases">
        <title>Phytophthora aleatoria, a newly-described species from Pinus radiata is distinct from Phytophthora cactorum isolates based on comparative genomics.</title>
        <authorList>
            <person name="Mcdougal R."/>
            <person name="Panda P."/>
            <person name="Williams N."/>
            <person name="Studholme D.J."/>
        </authorList>
    </citation>
    <scope>NUCLEOTIDE SEQUENCE</scope>
    <source>
        <strain evidence="1">NZFS 3830</strain>
    </source>
</reference>
<dbReference type="EMBL" id="JAENGZ010001690">
    <property type="protein sequence ID" value="KAG6946713.1"/>
    <property type="molecule type" value="Genomic_DNA"/>
</dbReference>
<dbReference type="AlphaFoldDB" id="A0A8T1TU72"/>
<organism evidence="1 2">
    <name type="scientific">Phytophthora cactorum</name>
    <dbReference type="NCBI Taxonomy" id="29920"/>
    <lineage>
        <taxon>Eukaryota</taxon>
        <taxon>Sar</taxon>
        <taxon>Stramenopiles</taxon>
        <taxon>Oomycota</taxon>
        <taxon>Peronosporomycetes</taxon>
        <taxon>Peronosporales</taxon>
        <taxon>Peronosporaceae</taxon>
        <taxon>Phytophthora</taxon>
    </lineage>
</organism>
<accession>A0A8T1TU72</accession>
<protein>
    <submittedName>
        <fullName evidence="1">Uncharacterized protein</fullName>
    </submittedName>
</protein>
<dbReference type="OrthoDB" id="117231at2759"/>
<evidence type="ECO:0000313" key="1">
    <source>
        <dbReference type="EMBL" id="KAG6946713.1"/>
    </source>
</evidence>
<comment type="caution">
    <text evidence="1">The sequence shown here is derived from an EMBL/GenBank/DDBJ whole genome shotgun (WGS) entry which is preliminary data.</text>
</comment>
<dbReference type="VEuPathDB" id="FungiDB:PC110_g17292"/>
<name>A0A8T1TU72_9STRA</name>
<sequence length="179" mass="19780">MIEKRLTEVSGIVIMEIANWVMSDTAPAARAAAKHFPELDQEDCAMHMTNLCISYGLGVRDNTSTKTSYNLKTRSRQTITKTTTPSGDFEEGKEVIGQLRALNKYFSAGNRGSHLTRVQSALSRPELVSIVYPETRVAVCCKLLCCSIINNNVMAALSRVIKLRTHFPVSPAMSDISRL</sequence>
<dbReference type="Proteomes" id="UP000688947">
    <property type="component" value="Unassembled WGS sequence"/>
</dbReference>
<evidence type="ECO:0000313" key="2">
    <source>
        <dbReference type="Proteomes" id="UP000688947"/>
    </source>
</evidence>
<proteinExistence type="predicted"/>
<gene>
    <name evidence="1" type="ORF">JG687_00016552</name>
</gene>